<dbReference type="KEGG" id="fra:Francci3_2378"/>
<dbReference type="Proteomes" id="UP000001937">
    <property type="component" value="Chromosome"/>
</dbReference>
<feature type="region of interest" description="Disordered" evidence="1">
    <location>
        <begin position="224"/>
        <end position="255"/>
    </location>
</feature>
<dbReference type="EMBL" id="CP000249">
    <property type="protein sequence ID" value="ABD11745.1"/>
    <property type="molecule type" value="Genomic_DNA"/>
</dbReference>
<dbReference type="STRING" id="106370.Francci3_2378"/>
<feature type="region of interest" description="Disordered" evidence="1">
    <location>
        <begin position="120"/>
        <end position="160"/>
    </location>
</feature>
<proteinExistence type="predicted"/>
<evidence type="ECO:0000313" key="3">
    <source>
        <dbReference type="Proteomes" id="UP000001937"/>
    </source>
</evidence>
<feature type="compositionally biased region" description="Basic and acidic residues" evidence="1">
    <location>
        <begin position="244"/>
        <end position="255"/>
    </location>
</feature>
<evidence type="ECO:0000313" key="2">
    <source>
        <dbReference type="EMBL" id="ABD11745.1"/>
    </source>
</evidence>
<gene>
    <name evidence="2" type="ordered locus">Francci3_2378</name>
</gene>
<sequence length="255" mass="28199">MRAVGMTHEEIAAEFSRRYRLRPRPAFRHAHGWTLQLAADRINARAADLDIDPQGKATMTVPRLSELENWPNSTRRRPTPQMLALLASVYGTDVHSLLDIADREHLRPEDRLLLDTMKAAGHRPQDPTSDADTPGIPERPFPPARPPRSPYFGLSTLPPQPEDLTTTNVLLYLQRLRTSPVAGAGGPEPDHIAWAALTERADAIAHELRWLTSHVTRIAGRISTAPDHHNPQEGGGCCRARPGVPDHDSGHCADL</sequence>
<keyword evidence="3" id="KW-1185">Reference proteome</keyword>
<accession>Q2JAE7</accession>
<feature type="compositionally biased region" description="Pro residues" evidence="1">
    <location>
        <begin position="137"/>
        <end position="149"/>
    </location>
</feature>
<organism evidence="2 3">
    <name type="scientific">Frankia casuarinae (strain DSM 45818 / CECT 9043 / HFP020203 / CcI3)</name>
    <dbReference type="NCBI Taxonomy" id="106370"/>
    <lineage>
        <taxon>Bacteria</taxon>
        <taxon>Bacillati</taxon>
        <taxon>Actinomycetota</taxon>
        <taxon>Actinomycetes</taxon>
        <taxon>Frankiales</taxon>
        <taxon>Frankiaceae</taxon>
        <taxon>Frankia</taxon>
    </lineage>
</organism>
<dbReference type="PhylomeDB" id="Q2JAE7"/>
<protein>
    <submittedName>
        <fullName evidence="2">Uncharacterized protein</fullName>
    </submittedName>
</protein>
<evidence type="ECO:0000256" key="1">
    <source>
        <dbReference type="SAM" id="MobiDB-lite"/>
    </source>
</evidence>
<reference evidence="2 3" key="1">
    <citation type="journal article" date="2007" name="Genome Res.">
        <title>Genome characteristics of facultatively symbiotic Frankia sp. strains reflect host range and host plant biogeography.</title>
        <authorList>
            <person name="Normand P."/>
            <person name="Lapierre P."/>
            <person name="Tisa L.S."/>
            <person name="Gogarten J.P."/>
            <person name="Alloisio N."/>
            <person name="Bagnarol E."/>
            <person name="Bassi C.A."/>
            <person name="Berry A.M."/>
            <person name="Bickhart D.M."/>
            <person name="Choisne N."/>
            <person name="Couloux A."/>
            <person name="Cournoyer B."/>
            <person name="Cruveiller S."/>
            <person name="Daubin V."/>
            <person name="Demange N."/>
            <person name="Francino M.P."/>
            <person name="Goltsman E."/>
            <person name="Huang Y."/>
            <person name="Kopp O.R."/>
            <person name="Labarre L."/>
            <person name="Lapidus A."/>
            <person name="Lavire C."/>
            <person name="Marechal J."/>
            <person name="Martinez M."/>
            <person name="Mastronunzio J.E."/>
            <person name="Mullin B.C."/>
            <person name="Niemann J."/>
            <person name="Pujic P."/>
            <person name="Rawnsley T."/>
            <person name="Rouy Z."/>
            <person name="Schenowitz C."/>
            <person name="Sellstedt A."/>
            <person name="Tavares F."/>
            <person name="Tomkins J.P."/>
            <person name="Vallenet D."/>
            <person name="Valverde C."/>
            <person name="Wall L.G."/>
            <person name="Wang Y."/>
            <person name="Medigue C."/>
            <person name="Benson D.R."/>
        </authorList>
    </citation>
    <scope>NUCLEOTIDE SEQUENCE [LARGE SCALE GENOMIC DNA]</scope>
    <source>
        <strain evidence="3">DSM 45818 / CECT 9043 / CcI3</strain>
    </source>
</reference>
<dbReference type="HOGENOM" id="CLU_1088837_0_0_11"/>
<name>Q2JAE7_FRACC</name>
<dbReference type="AlphaFoldDB" id="Q2JAE7"/>